<feature type="transmembrane region" description="Helical" evidence="1">
    <location>
        <begin position="185"/>
        <end position="205"/>
    </location>
</feature>
<dbReference type="AlphaFoldDB" id="A0A5J5GND7"/>
<keyword evidence="1" id="KW-0812">Transmembrane</keyword>
<dbReference type="InterPro" id="IPR037185">
    <property type="entry name" value="EmrE-like"/>
</dbReference>
<dbReference type="SUPFAM" id="SSF103481">
    <property type="entry name" value="Multidrug resistance efflux transporter EmrE"/>
    <property type="match status" value="2"/>
</dbReference>
<dbReference type="Proteomes" id="UP000326554">
    <property type="component" value="Unassembled WGS sequence"/>
</dbReference>
<dbReference type="EMBL" id="VYQE01000001">
    <property type="protein sequence ID" value="KAA9009861.1"/>
    <property type="molecule type" value="Genomic_DNA"/>
</dbReference>
<name>A0A5J5GND7_9RHOB</name>
<dbReference type="PANTHER" id="PTHR22911">
    <property type="entry name" value="ACYL-MALONYL CONDENSING ENZYME-RELATED"/>
    <property type="match status" value="1"/>
</dbReference>
<dbReference type="GO" id="GO:0016020">
    <property type="term" value="C:membrane"/>
    <property type="evidence" value="ECO:0007669"/>
    <property type="project" value="InterPro"/>
</dbReference>
<feature type="transmembrane region" description="Helical" evidence="1">
    <location>
        <begin position="43"/>
        <end position="65"/>
    </location>
</feature>
<feature type="transmembrane region" description="Helical" evidence="1">
    <location>
        <begin position="12"/>
        <end position="31"/>
    </location>
</feature>
<dbReference type="RefSeq" id="WP_150443346.1">
    <property type="nucleotide sequence ID" value="NZ_VYQE01000001.1"/>
</dbReference>
<feature type="domain" description="EamA" evidence="2">
    <location>
        <begin position="158"/>
        <end position="287"/>
    </location>
</feature>
<feature type="transmembrane region" description="Helical" evidence="1">
    <location>
        <begin position="217"/>
        <end position="237"/>
    </location>
</feature>
<feature type="transmembrane region" description="Helical" evidence="1">
    <location>
        <begin position="244"/>
        <end position="264"/>
    </location>
</feature>
<proteinExistence type="predicted"/>
<feature type="domain" description="EamA" evidence="2">
    <location>
        <begin position="18"/>
        <end position="148"/>
    </location>
</feature>
<feature type="transmembrane region" description="Helical" evidence="1">
    <location>
        <begin position="270"/>
        <end position="288"/>
    </location>
</feature>
<keyword evidence="4" id="KW-1185">Reference proteome</keyword>
<gene>
    <name evidence="3" type="ORF">F3S47_00895</name>
</gene>
<accession>A0A5J5GND7</accession>
<feature type="transmembrane region" description="Helical" evidence="1">
    <location>
        <begin position="133"/>
        <end position="152"/>
    </location>
</feature>
<dbReference type="PANTHER" id="PTHR22911:SF103">
    <property type="entry name" value="BLR2811 PROTEIN"/>
    <property type="match status" value="1"/>
</dbReference>
<dbReference type="Pfam" id="PF00892">
    <property type="entry name" value="EamA"/>
    <property type="match status" value="2"/>
</dbReference>
<evidence type="ECO:0000259" key="2">
    <source>
        <dbReference type="Pfam" id="PF00892"/>
    </source>
</evidence>
<feature type="transmembrane region" description="Helical" evidence="1">
    <location>
        <begin position="158"/>
        <end position="178"/>
    </location>
</feature>
<feature type="transmembrane region" description="Helical" evidence="1">
    <location>
        <begin position="101"/>
        <end position="121"/>
    </location>
</feature>
<evidence type="ECO:0000313" key="3">
    <source>
        <dbReference type="EMBL" id="KAA9009861.1"/>
    </source>
</evidence>
<organism evidence="3 4">
    <name type="scientific">Histidinibacterium aquaticum</name>
    <dbReference type="NCBI Taxonomy" id="2613962"/>
    <lineage>
        <taxon>Bacteria</taxon>
        <taxon>Pseudomonadati</taxon>
        <taxon>Pseudomonadota</taxon>
        <taxon>Alphaproteobacteria</taxon>
        <taxon>Rhodobacterales</taxon>
        <taxon>Paracoccaceae</taxon>
        <taxon>Histidinibacterium</taxon>
    </lineage>
</organism>
<evidence type="ECO:0000313" key="4">
    <source>
        <dbReference type="Proteomes" id="UP000326554"/>
    </source>
</evidence>
<comment type="caution">
    <text evidence="3">The sequence shown here is derived from an EMBL/GenBank/DDBJ whole genome shotgun (WGS) entry which is preliminary data.</text>
</comment>
<sequence length="299" mass="31705">MTDAARPGTASAGSGAAVAVMCTGVLCLVLSDTASKWLVERYHPLQLLFVRSLLAAPVFAALILWRQGPAALRSSRPGVHVLRGCLAIAATWAFILALRHLALDLATALIFAAPLFIAALSKPLLGEHVGRDRWAAVVAGFAGVLVVVRPGTAAFEPAMLLPILAAALYAGMMISARFVPKSDGYLTLTFWMTLVPAILCSATLLLDWPALAPLDPWLLAMTAVFGTLGVSLISQAFRMGRASVVAPLDYTALLWASLMGWIVWGTVPSHWVYLGAAIIAGAGLYVILTERRARRARPA</sequence>
<reference evidence="3 4" key="1">
    <citation type="submission" date="2019-09" db="EMBL/GenBank/DDBJ databases">
        <authorList>
            <person name="Park J.-S."/>
            <person name="Choi H.-J."/>
        </authorList>
    </citation>
    <scope>NUCLEOTIDE SEQUENCE [LARGE SCALE GENOMIC DNA]</scope>
    <source>
        <strain evidence="3 4">176SS1-4</strain>
    </source>
</reference>
<dbReference type="InterPro" id="IPR000620">
    <property type="entry name" value="EamA_dom"/>
</dbReference>
<feature type="transmembrane region" description="Helical" evidence="1">
    <location>
        <begin position="77"/>
        <end position="95"/>
    </location>
</feature>
<keyword evidence="1" id="KW-0472">Membrane</keyword>
<keyword evidence="1" id="KW-1133">Transmembrane helix</keyword>
<protein>
    <submittedName>
        <fullName evidence="3">DMT family transporter</fullName>
    </submittedName>
</protein>
<evidence type="ECO:0000256" key="1">
    <source>
        <dbReference type="SAM" id="Phobius"/>
    </source>
</evidence>